<organism evidence="1 2">
    <name type="scientific">Curtobacterium aurantiacum</name>
    <dbReference type="NCBI Taxonomy" id="3236919"/>
    <lineage>
        <taxon>Bacteria</taxon>
        <taxon>Bacillati</taxon>
        <taxon>Actinomycetota</taxon>
        <taxon>Actinomycetes</taxon>
        <taxon>Micrococcales</taxon>
        <taxon>Microbacteriaceae</taxon>
        <taxon>Curtobacterium</taxon>
    </lineage>
</organism>
<sequence>MGDTAVVATGGSPMTRHVPWDPWPDVRWDALAIVDGLVFEVPERWTARPVEPGIRLERDDHAVSIDVRSFSGDPAVGMTRRLGDRPDALVLESADDRVLVALPEPDDVVISDLRILRDVRVRVAVECSARDWPGAAAVVDGLLDSRWRRPLDELSTGNRALAAAAGPGATLPWRTPVGVLDQLVRFRERGMVPAAARRSGTGVAARELGFVGRFGGLTDKGHELVGPVVDHDALLVVESSDPASDAPPLRWACWMQGQKCVVRAGHEDGSESLGVVRPGSLVAHLLRWLDVDPVESVGSGEPVTITTAQYEDRSGPCPSDVVWFRRAWAEPRWRSVNGWSHQAGKGVHGLFVPGVGALTRESGDGTITLRPERTAVVVRGAVEGVNAFVGLTDGARQQR</sequence>
<evidence type="ECO:0000313" key="1">
    <source>
        <dbReference type="EMBL" id="MBT1588884.1"/>
    </source>
</evidence>
<dbReference type="RefSeq" id="WP_214545202.1">
    <property type="nucleotide sequence ID" value="NZ_JAHEWS010000023.1"/>
</dbReference>
<gene>
    <name evidence="1" type="ORF">KK097_13785</name>
</gene>
<comment type="caution">
    <text evidence="1">The sequence shown here is derived from an EMBL/GenBank/DDBJ whole genome shotgun (WGS) entry which is preliminary data.</text>
</comment>
<evidence type="ECO:0000313" key="2">
    <source>
        <dbReference type="Proteomes" id="UP001519641"/>
    </source>
</evidence>
<name>A0ABS5VHB1_9MICO</name>
<protein>
    <submittedName>
        <fullName evidence="1">Uncharacterized protein</fullName>
    </submittedName>
</protein>
<accession>A0ABS5VHB1</accession>
<dbReference type="EMBL" id="JAHEWS010000023">
    <property type="protein sequence ID" value="MBT1588884.1"/>
    <property type="molecule type" value="Genomic_DNA"/>
</dbReference>
<proteinExistence type="predicted"/>
<dbReference type="Proteomes" id="UP001519641">
    <property type="component" value="Unassembled WGS sequence"/>
</dbReference>
<keyword evidence="2" id="KW-1185">Reference proteome</keyword>
<reference evidence="1 2" key="1">
    <citation type="submission" date="2021-05" db="EMBL/GenBank/DDBJ databases">
        <title>Whole genome sequence of Curtobacterium flaccumfaciens pv. flaccumfaciens strain CFBP 8819.</title>
        <authorList>
            <person name="Osdaghi E."/>
            <person name="Taghouti G."/>
            <person name="Portier P."/>
            <person name="Fazliarab A."/>
            <person name="Taghavi S.M."/>
            <person name="Briand M."/>
            <person name="Le-Saux M."/>
            <person name="Jacques M.-A."/>
        </authorList>
    </citation>
    <scope>NUCLEOTIDE SEQUENCE [LARGE SCALE GENOMIC DNA]</scope>
    <source>
        <strain evidence="1 2">CFBP 8819</strain>
    </source>
</reference>